<evidence type="ECO:0000313" key="3">
    <source>
        <dbReference type="Proteomes" id="UP000253772"/>
    </source>
</evidence>
<name>A0A482J0R0_9BURK</name>
<dbReference type="InterPro" id="IPR009495">
    <property type="entry name" value="NrsF"/>
</dbReference>
<feature type="transmembrane region" description="Helical" evidence="1">
    <location>
        <begin position="59"/>
        <end position="78"/>
    </location>
</feature>
<feature type="transmembrane region" description="Helical" evidence="1">
    <location>
        <begin position="131"/>
        <end position="149"/>
    </location>
</feature>
<sequence>MKTDDLISLLATGIRPVDPHIMRRAFVQALCAGAAGALLLLTMTYGVRPDIRVMLVTPIFWLKVAFPLSLAIGAFVVLKRLVVPGAQVGTRWAVPGVPVLAVWIGALAVLANVPASQRLQLMLGMTWRTCPFNIVFLSLPLCVAVVWAVRQMAPTNLRAAGALAGLLAGSVATIVYCLHCPEMEVPFWAIWYLAGMLIPAALGWLFGPRLLRW</sequence>
<accession>A0A482J0R0</accession>
<organism evidence="2 3">
    <name type="scientific">Cupriavidus metallidurans</name>
    <dbReference type="NCBI Taxonomy" id="119219"/>
    <lineage>
        <taxon>Bacteria</taxon>
        <taxon>Pseudomonadati</taxon>
        <taxon>Pseudomonadota</taxon>
        <taxon>Betaproteobacteria</taxon>
        <taxon>Burkholderiales</taxon>
        <taxon>Burkholderiaceae</taxon>
        <taxon>Cupriavidus</taxon>
    </lineage>
</organism>
<protein>
    <submittedName>
        <fullName evidence="2">DUF1109 domain-containing protein</fullName>
    </submittedName>
</protein>
<reference evidence="2 3" key="1">
    <citation type="submission" date="2019-03" db="EMBL/GenBank/DDBJ databases">
        <title>Comparative insights into the high quality Complete genome sequence of highly metal resistant Cupriavidus metallidurans strain BS1 isolated from a gold-copper mine.</title>
        <authorList>
            <person name="Mazhar H.S."/>
            <person name="Rensing C."/>
        </authorList>
    </citation>
    <scope>NUCLEOTIDE SEQUENCE [LARGE SCALE GENOMIC DNA]</scope>
    <source>
        <strain evidence="2 3">BS1</strain>
    </source>
</reference>
<keyword evidence="1" id="KW-0472">Membrane</keyword>
<feature type="transmembrane region" description="Helical" evidence="1">
    <location>
        <begin position="25"/>
        <end position="47"/>
    </location>
</feature>
<proteinExistence type="predicted"/>
<dbReference type="AlphaFoldDB" id="A0A482J0R0"/>
<feature type="transmembrane region" description="Helical" evidence="1">
    <location>
        <begin position="90"/>
        <end position="111"/>
    </location>
</feature>
<gene>
    <name evidence="2" type="ORF">DDF84_023305</name>
</gene>
<dbReference type="Proteomes" id="UP000253772">
    <property type="component" value="Chromosome c2"/>
</dbReference>
<keyword evidence="1" id="KW-1133">Transmembrane helix</keyword>
<evidence type="ECO:0000256" key="1">
    <source>
        <dbReference type="SAM" id="Phobius"/>
    </source>
</evidence>
<feature type="transmembrane region" description="Helical" evidence="1">
    <location>
        <begin position="188"/>
        <end position="207"/>
    </location>
</feature>
<feature type="transmembrane region" description="Helical" evidence="1">
    <location>
        <begin position="156"/>
        <end position="176"/>
    </location>
</feature>
<dbReference type="Pfam" id="PF06532">
    <property type="entry name" value="NrsF"/>
    <property type="match status" value="1"/>
</dbReference>
<keyword evidence="1" id="KW-0812">Transmembrane</keyword>
<dbReference type="RefSeq" id="WP_017515745.1">
    <property type="nucleotide sequence ID" value="NZ_CP037901.1"/>
</dbReference>
<evidence type="ECO:0000313" key="2">
    <source>
        <dbReference type="EMBL" id="QBP12620.1"/>
    </source>
</evidence>
<dbReference type="EMBL" id="CP037901">
    <property type="protein sequence ID" value="QBP12620.1"/>
    <property type="molecule type" value="Genomic_DNA"/>
</dbReference>
<dbReference type="OrthoDB" id="6059252at2"/>